<dbReference type="Proteomes" id="UP000019225">
    <property type="component" value="Chromosome"/>
</dbReference>
<organism evidence="3 4">
    <name type="scientific">Kutzneria albida DSM 43870</name>
    <dbReference type="NCBI Taxonomy" id="1449976"/>
    <lineage>
        <taxon>Bacteria</taxon>
        <taxon>Bacillati</taxon>
        <taxon>Actinomycetota</taxon>
        <taxon>Actinomycetes</taxon>
        <taxon>Pseudonocardiales</taxon>
        <taxon>Pseudonocardiaceae</taxon>
        <taxon>Kutzneria</taxon>
    </lineage>
</organism>
<feature type="domain" description="DHHA1" evidence="2">
    <location>
        <begin position="245"/>
        <end position="329"/>
    </location>
</feature>
<dbReference type="GO" id="GO:0003676">
    <property type="term" value="F:nucleic acid binding"/>
    <property type="evidence" value="ECO:0007669"/>
    <property type="project" value="InterPro"/>
</dbReference>
<dbReference type="EMBL" id="CP007155">
    <property type="protein sequence ID" value="AHI00560.1"/>
    <property type="molecule type" value="Genomic_DNA"/>
</dbReference>
<dbReference type="Pfam" id="PF02272">
    <property type="entry name" value="DHHA1"/>
    <property type="match status" value="1"/>
</dbReference>
<name>W5WQU7_9PSEU</name>
<dbReference type="HOGENOM" id="CLU_039720_0_1_11"/>
<dbReference type="Pfam" id="PF01368">
    <property type="entry name" value="DHH"/>
    <property type="match status" value="1"/>
</dbReference>
<dbReference type="PATRIC" id="fig|1449976.3.peg.7236"/>
<keyword evidence="4" id="KW-1185">Reference proteome</keyword>
<dbReference type="InterPro" id="IPR001667">
    <property type="entry name" value="DDH_dom"/>
</dbReference>
<dbReference type="AlphaFoldDB" id="W5WQU7"/>
<evidence type="ECO:0000313" key="3">
    <source>
        <dbReference type="EMBL" id="AHI00560.1"/>
    </source>
</evidence>
<protein>
    <recommendedName>
        <fullName evidence="5">Phosphoesterase</fullName>
    </recommendedName>
</protein>
<dbReference type="KEGG" id="kal:KALB_7202"/>
<dbReference type="InterPro" id="IPR003156">
    <property type="entry name" value="DHHA1_dom"/>
</dbReference>
<dbReference type="Gene3D" id="3.90.1640.10">
    <property type="entry name" value="inorganic pyrophosphatase (n-terminal core)"/>
    <property type="match status" value="1"/>
</dbReference>
<dbReference type="SUPFAM" id="SSF64182">
    <property type="entry name" value="DHH phosphoesterases"/>
    <property type="match status" value="1"/>
</dbReference>
<evidence type="ECO:0008006" key="5">
    <source>
        <dbReference type="Google" id="ProtNLM"/>
    </source>
</evidence>
<dbReference type="Gene3D" id="3.10.310.30">
    <property type="match status" value="1"/>
</dbReference>
<proteinExistence type="predicted"/>
<dbReference type="InterPro" id="IPR038763">
    <property type="entry name" value="DHH_sf"/>
</dbReference>
<evidence type="ECO:0000259" key="2">
    <source>
        <dbReference type="Pfam" id="PF02272"/>
    </source>
</evidence>
<gene>
    <name evidence="3" type="ORF">KALB_7202</name>
</gene>
<sequence>MVSVSVDDQIAAAVPLLATAEDVTLLAHVNPDADALGSALALGLALHRRGARVRVSFGGPEQTPESLRGLDSAGLIVPAEAVPAAPPLLVALDTGSVDRLGALADRVAATTEAGGTVLVVDHHVSNTRYGTHHVVDDRAEATAVLVLRLLDALDVPLDEPIARCLYAGLATDTVSFRFAGPAAHRSAARLLESGVDAPAMLRQLMDSHPFGWLHMLSTVLGRAQLEPEAAQGVGLVHTHIRLADHEGLRAEEVESVVDVVRTTAEAGVAAVFKEFAQGEWTVSLRSTGALDVRSAAQRLGGGGHRMAAGFTAYGEPGQVLAELRAALDQATLL</sequence>
<feature type="domain" description="DDH" evidence="1">
    <location>
        <begin position="23"/>
        <end position="168"/>
    </location>
</feature>
<dbReference type="PANTHER" id="PTHR47618:SF1">
    <property type="entry name" value="BIFUNCTIONAL OLIGORIBONUCLEASE AND PAP PHOSPHATASE NRNA"/>
    <property type="match status" value="1"/>
</dbReference>
<dbReference type="InterPro" id="IPR051319">
    <property type="entry name" value="Oligoribo/pAp-PDE_c-di-AMP_PDE"/>
</dbReference>
<evidence type="ECO:0000313" key="4">
    <source>
        <dbReference type="Proteomes" id="UP000019225"/>
    </source>
</evidence>
<accession>W5WQU7</accession>
<reference evidence="3 4" key="1">
    <citation type="journal article" date="2014" name="BMC Genomics">
        <title>Complete genome sequence of producer of the glycopeptide antibiotic Aculeximycin Kutzneria albida DSM 43870T, a representative of minor genus of Pseudonocardiaceae.</title>
        <authorList>
            <person name="Rebets Y."/>
            <person name="Tokovenko B."/>
            <person name="Lushchyk I."/>
            <person name="Ruckert C."/>
            <person name="Zaburannyi N."/>
            <person name="Bechthold A."/>
            <person name="Kalinowski J."/>
            <person name="Luzhetskyy A."/>
        </authorList>
    </citation>
    <scope>NUCLEOTIDE SEQUENCE [LARGE SCALE GENOMIC DNA]</scope>
    <source>
        <strain evidence="3">DSM 43870</strain>
    </source>
</reference>
<evidence type="ECO:0000259" key="1">
    <source>
        <dbReference type="Pfam" id="PF01368"/>
    </source>
</evidence>
<dbReference type="STRING" id="1449976.KALB_7202"/>
<dbReference type="PANTHER" id="PTHR47618">
    <property type="entry name" value="BIFUNCTIONAL OLIGORIBONUCLEASE AND PAP PHOSPHATASE NRNA"/>
    <property type="match status" value="1"/>
</dbReference>
<dbReference type="eggNOG" id="COG0618">
    <property type="taxonomic scope" value="Bacteria"/>
</dbReference>